<accession>A0ACC2II80</accession>
<sequence length="686" mass="76459">MPEENWAAHGGVQACDLCHARKVKCDRQDPCSNCTTSKTQCLRNRHKRAPRPKVRTDDKIQALVQRLSSLEDTVRVTQETPIPSLAVLEGDSPDQYASSDRPLKRKRTSSAVHTVAPAATPEVGTAQQPTNEARNLIQKELSTNSGFSMHQRSVLEMAISFVDHLSNAPVPGIQDRSTFDKTMYEPTELTQGEILHVILGTETKNMAPTTIYFHSLDHLPPKTVERIALALMEGTADERTENLYKVIIHFKAAVVLYASQLQGPKSPAVQKHIRQLEYNHLSAALTALDHISFLTTPSLLLVQALITGAMMMQIVGNPASCWELTAHASRTLVALGYHNITSLETKDEYDEEIQAAVAWCSHFDSCMSLLLMRPRSLPPMNIKISSLIKVNQLNPMSVFEVIAMEMIPVHDKILELTLDPTSKRSGAPFKEEVTQLRQQMSDVYSMMQQNCPTHLLDSIMDILLHWKSLEFKYFSTLTSVHRLSPTVTTDPLEREECLQSARKALECVKVIDATSKSLGHFIEGYDPYLAWTMLSYPLCPFFVVFCNVVGTSNERDFQLLQAVTDGISALVTENKYVNRLHKLCATLLTLCTPLVKTSGQQDRNNTSAAVPGFSTQPSAHASSLSSIDNTSALLNVPLNTETNNADGSLLSTWNDDMMWQLFQSQPSLDWFNADILDPTWDLNLPK</sequence>
<keyword evidence="2" id="KW-1185">Reference proteome</keyword>
<name>A0ACC2II80_9PLEO</name>
<evidence type="ECO:0000313" key="2">
    <source>
        <dbReference type="Proteomes" id="UP001153331"/>
    </source>
</evidence>
<evidence type="ECO:0000313" key="1">
    <source>
        <dbReference type="EMBL" id="KAJ8114905.1"/>
    </source>
</evidence>
<dbReference type="EMBL" id="JAPHNI010000168">
    <property type="protein sequence ID" value="KAJ8114905.1"/>
    <property type="molecule type" value="Genomic_DNA"/>
</dbReference>
<proteinExistence type="predicted"/>
<reference evidence="1" key="1">
    <citation type="submission" date="2022-11" db="EMBL/GenBank/DDBJ databases">
        <title>Genome Sequence of Boeremia exigua.</title>
        <authorList>
            <person name="Buettner E."/>
        </authorList>
    </citation>
    <scope>NUCLEOTIDE SEQUENCE</scope>
    <source>
        <strain evidence="1">CU02</strain>
    </source>
</reference>
<protein>
    <submittedName>
        <fullName evidence="1">Uncharacterized protein</fullName>
    </submittedName>
</protein>
<comment type="caution">
    <text evidence="1">The sequence shown here is derived from an EMBL/GenBank/DDBJ whole genome shotgun (WGS) entry which is preliminary data.</text>
</comment>
<organism evidence="1 2">
    <name type="scientific">Boeremia exigua</name>
    <dbReference type="NCBI Taxonomy" id="749465"/>
    <lineage>
        <taxon>Eukaryota</taxon>
        <taxon>Fungi</taxon>
        <taxon>Dikarya</taxon>
        <taxon>Ascomycota</taxon>
        <taxon>Pezizomycotina</taxon>
        <taxon>Dothideomycetes</taxon>
        <taxon>Pleosporomycetidae</taxon>
        <taxon>Pleosporales</taxon>
        <taxon>Pleosporineae</taxon>
        <taxon>Didymellaceae</taxon>
        <taxon>Boeremia</taxon>
    </lineage>
</organism>
<dbReference type="Proteomes" id="UP001153331">
    <property type="component" value="Unassembled WGS sequence"/>
</dbReference>
<gene>
    <name evidence="1" type="ORF">OPT61_g3324</name>
</gene>